<gene>
    <name evidence="2" type="ORF">FOTG_16251</name>
</gene>
<name>X0L374_FUSOX</name>
<organism evidence="2">
    <name type="scientific">Fusarium oxysporum f. sp. vasinfectum 25433</name>
    <dbReference type="NCBI Taxonomy" id="1089449"/>
    <lineage>
        <taxon>Eukaryota</taxon>
        <taxon>Fungi</taxon>
        <taxon>Dikarya</taxon>
        <taxon>Ascomycota</taxon>
        <taxon>Pezizomycotina</taxon>
        <taxon>Sordariomycetes</taxon>
        <taxon>Hypocreomycetidae</taxon>
        <taxon>Hypocreales</taxon>
        <taxon>Nectriaceae</taxon>
        <taxon>Fusarium</taxon>
        <taxon>Fusarium oxysporum species complex</taxon>
    </lineage>
</organism>
<dbReference type="HOGENOM" id="CLU_3260576_0_0_1"/>
<dbReference type="EMBL" id="JH658021">
    <property type="protein sequence ID" value="EXM15411.1"/>
    <property type="molecule type" value="Genomic_DNA"/>
</dbReference>
<dbReference type="Proteomes" id="UP000030701">
    <property type="component" value="Unassembled WGS sequence"/>
</dbReference>
<proteinExistence type="predicted"/>
<reference evidence="2" key="2">
    <citation type="submission" date="2012-05" db="EMBL/GenBank/DDBJ databases">
        <title>The Genome Annotation of Fusarium oxysporum Cotton.</title>
        <authorList>
            <consortium name="The Broad Institute Genomics Platform"/>
            <person name="Ma L.-J."/>
            <person name="Corby-Kistler H."/>
            <person name="Broz K."/>
            <person name="Gale L.R."/>
            <person name="Jonkers W."/>
            <person name="O'Donnell K."/>
            <person name="Ploetz R."/>
            <person name="Steinberg C."/>
            <person name="Schwartz D.C."/>
            <person name="VanEtten H."/>
            <person name="Zhou S."/>
            <person name="Young S.K."/>
            <person name="Zeng Q."/>
            <person name="Gargeya S."/>
            <person name="Fitzgerald M."/>
            <person name="Abouelleil A."/>
            <person name="Alvarado L."/>
            <person name="Chapman S.B."/>
            <person name="Gainer-Dewar J."/>
            <person name="Goldberg J."/>
            <person name="Griggs A."/>
            <person name="Gujja S."/>
            <person name="Hansen M."/>
            <person name="Howarth C."/>
            <person name="Imamovic A."/>
            <person name="Ireland A."/>
            <person name="Larimer J."/>
            <person name="McCowan C."/>
            <person name="Murphy C."/>
            <person name="Pearson M."/>
            <person name="Poon T.W."/>
            <person name="Priest M."/>
            <person name="Roberts A."/>
            <person name="Saif S."/>
            <person name="Shea T."/>
            <person name="Sykes S."/>
            <person name="Wortman J."/>
            <person name="Nusbaum C."/>
            <person name="Birren B."/>
        </authorList>
    </citation>
    <scope>NUCLEOTIDE SEQUENCE</scope>
    <source>
        <strain evidence="2">25433</strain>
    </source>
</reference>
<reference evidence="2" key="1">
    <citation type="submission" date="2011-11" db="EMBL/GenBank/DDBJ databases">
        <title>The Genome Sequence of Fusarium oxysporum Cotton.</title>
        <authorList>
            <consortium name="The Broad Institute Genome Sequencing Platform"/>
            <person name="Ma L.-J."/>
            <person name="Gale L.R."/>
            <person name="Schwartz D.C."/>
            <person name="Zhou S."/>
            <person name="Corby-Kistler H."/>
            <person name="Young S.K."/>
            <person name="Zeng Q."/>
            <person name="Gargeya S."/>
            <person name="Fitzgerald M."/>
            <person name="Haas B."/>
            <person name="Abouelleil A."/>
            <person name="Alvarado L."/>
            <person name="Arachchi H.M."/>
            <person name="Berlin A."/>
            <person name="Brown A."/>
            <person name="Chapman S.B."/>
            <person name="Chen Z."/>
            <person name="Dunbar C."/>
            <person name="Freedman E."/>
            <person name="Gearin G."/>
            <person name="Goldberg J."/>
            <person name="Griggs A."/>
            <person name="Gujja S."/>
            <person name="Heiman D."/>
            <person name="Howarth C."/>
            <person name="Larson L."/>
            <person name="Lui A."/>
            <person name="MacDonald P.J.P."/>
            <person name="Montmayeur A."/>
            <person name="Murphy C."/>
            <person name="Neiman D."/>
            <person name="Pearson M."/>
            <person name="Priest M."/>
            <person name="Roberts A."/>
            <person name="Saif S."/>
            <person name="Shea T."/>
            <person name="Shenoy N."/>
            <person name="Sisk P."/>
            <person name="Stolte C."/>
            <person name="Sykes S."/>
            <person name="Wortman J."/>
            <person name="Nusbaum C."/>
            <person name="Birren B."/>
        </authorList>
    </citation>
    <scope>NUCLEOTIDE SEQUENCE [LARGE SCALE GENOMIC DNA]</scope>
    <source>
        <strain evidence="2">25433</strain>
    </source>
</reference>
<dbReference type="AlphaFoldDB" id="X0L374"/>
<feature type="region of interest" description="Disordered" evidence="1">
    <location>
        <begin position="19"/>
        <end position="42"/>
    </location>
</feature>
<evidence type="ECO:0000313" key="2">
    <source>
        <dbReference type="EMBL" id="EXM15411.1"/>
    </source>
</evidence>
<evidence type="ECO:0000256" key="1">
    <source>
        <dbReference type="SAM" id="MobiDB-lite"/>
    </source>
</evidence>
<protein>
    <submittedName>
        <fullName evidence="2">Uncharacterized protein</fullName>
    </submittedName>
</protein>
<accession>X0L374</accession>
<sequence length="42" mass="4661">MVLFTRFFGSIFQAVNPLTGPTPGPCQVPPERGRHDLHGLRN</sequence>
<feature type="compositionally biased region" description="Basic and acidic residues" evidence="1">
    <location>
        <begin position="31"/>
        <end position="42"/>
    </location>
</feature>